<dbReference type="AlphaFoldDB" id="A0A0M9WA46"/>
<dbReference type="EMBL" id="LHQQ01000356">
    <property type="protein sequence ID" value="KOS37082.1"/>
    <property type="molecule type" value="Genomic_DNA"/>
</dbReference>
<organism evidence="2 3">
    <name type="scientific">Penicillium nordicum</name>
    <dbReference type="NCBI Taxonomy" id="229535"/>
    <lineage>
        <taxon>Eukaryota</taxon>
        <taxon>Fungi</taxon>
        <taxon>Dikarya</taxon>
        <taxon>Ascomycota</taxon>
        <taxon>Pezizomycotina</taxon>
        <taxon>Eurotiomycetes</taxon>
        <taxon>Eurotiomycetidae</taxon>
        <taxon>Eurotiales</taxon>
        <taxon>Aspergillaceae</taxon>
        <taxon>Penicillium</taxon>
    </lineage>
</organism>
<feature type="compositionally biased region" description="Low complexity" evidence="1">
    <location>
        <begin position="39"/>
        <end position="55"/>
    </location>
</feature>
<protein>
    <submittedName>
        <fullName evidence="2">Uncharacterized protein</fullName>
    </submittedName>
</protein>
<feature type="compositionally biased region" description="Acidic residues" evidence="1">
    <location>
        <begin position="76"/>
        <end position="88"/>
    </location>
</feature>
<evidence type="ECO:0000313" key="3">
    <source>
        <dbReference type="Proteomes" id="UP000037696"/>
    </source>
</evidence>
<comment type="caution">
    <text evidence="2">The sequence shown here is derived from an EMBL/GenBank/DDBJ whole genome shotgun (WGS) entry which is preliminary data.</text>
</comment>
<gene>
    <name evidence="2" type="ORF">ACN38_g12136</name>
</gene>
<evidence type="ECO:0000313" key="2">
    <source>
        <dbReference type="EMBL" id="KOS37082.1"/>
    </source>
</evidence>
<name>A0A0M9WA46_9EURO</name>
<feature type="region of interest" description="Disordered" evidence="1">
    <location>
        <begin position="1"/>
        <end position="89"/>
    </location>
</feature>
<sequence>MSDIADLSSATDSDTSGVSFQPDIDATDDSDSGEASNSTELTTPEPTCLPNTRSRPSTRPKRPVPRPADAGVLPDLSDDPDNDTDEDIANVPLDYRRLEQTKVRGRRIEKRWDKYCRVKAA</sequence>
<dbReference type="OrthoDB" id="4369381at2759"/>
<keyword evidence="3" id="KW-1185">Reference proteome</keyword>
<reference evidence="2 3" key="1">
    <citation type="submission" date="2015-08" db="EMBL/GenBank/DDBJ databases">
        <title>Genome sequencing of Penicillium nordicum.</title>
        <authorList>
            <person name="Nguyen H.D."/>
            <person name="Seifert K.A."/>
        </authorList>
    </citation>
    <scope>NUCLEOTIDE SEQUENCE [LARGE SCALE GENOMIC DNA]</scope>
    <source>
        <strain evidence="2 3">DAOMC 185683</strain>
    </source>
</reference>
<evidence type="ECO:0000256" key="1">
    <source>
        <dbReference type="SAM" id="MobiDB-lite"/>
    </source>
</evidence>
<dbReference type="STRING" id="229535.A0A0M9WA46"/>
<proteinExistence type="predicted"/>
<feature type="compositionally biased region" description="Low complexity" evidence="1">
    <location>
        <begin position="1"/>
        <end position="16"/>
    </location>
</feature>
<dbReference type="Proteomes" id="UP000037696">
    <property type="component" value="Unassembled WGS sequence"/>
</dbReference>
<accession>A0A0M9WA46</accession>